<dbReference type="AlphaFoldDB" id="A0A4V6J119"/>
<dbReference type="EMBL" id="CABDVU010000001">
    <property type="protein sequence ID" value="VTN08264.1"/>
    <property type="molecule type" value="Genomic_DNA"/>
</dbReference>
<gene>
    <name evidence="1" type="ORF">NCTC9185_00138</name>
</gene>
<evidence type="ECO:0000313" key="1">
    <source>
        <dbReference type="EMBL" id="VTN08264.1"/>
    </source>
</evidence>
<keyword evidence="1" id="KW-0808">Transferase</keyword>
<dbReference type="GO" id="GO:0016740">
    <property type="term" value="F:transferase activity"/>
    <property type="evidence" value="ECO:0007669"/>
    <property type="project" value="UniProtKB-KW"/>
</dbReference>
<dbReference type="InterPro" id="IPR016181">
    <property type="entry name" value="Acyl_CoA_acyltransferase"/>
</dbReference>
<accession>A0A4V6J119</accession>
<evidence type="ECO:0000313" key="2">
    <source>
        <dbReference type="Proteomes" id="UP000339249"/>
    </source>
</evidence>
<reference evidence="1 2" key="1">
    <citation type="submission" date="2019-04" db="EMBL/GenBank/DDBJ databases">
        <authorList>
            <consortium name="Pathogen Informatics"/>
        </authorList>
    </citation>
    <scope>NUCLEOTIDE SEQUENCE [LARGE SCALE GENOMIC DNA]</scope>
    <source>
        <strain evidence="1 2">NCTC9185</strain>
    </source>
</reference>
<sequence>MMVIRPVEQGDLAGLLTLAGETGGGLTSLPGRRSDAGGADRTLAKDLARRAAERRAGLRLRP</sequence>
<protein>
    <submittedName>
        <fullName evidence="1">Arginine succinyltransferase</fullName>
    </submittedName>
</protein>
<dbReference type="Proteomes" id="UP000339249">
    <property type="component" value="Unassembled WGS sequence"/>
</dbReference>
<organism evidence="1 2">
    <name type="scientific">Raoultella terrigena</name>
    <name type="common">Klebsiella terrigena</name>
    <dbReference type="NCBI Taxonomy" id="577"/>
    <lineage>
        <taxon>Bacteria</taxon>
        <taxon>Pseudomonadati</taxon>
        <taxon>Pseudomonadota</taxon>
        <taxon>Gammaproteobacteria</taxon>
        <taxon>Enterobacterales</taxon>
        <taxon>Enterobacteriaceae</taxon>
        <taxon>Klebsiella/Raoultella group</taxon>
        <taxon>Raoultella</taxon>
    </lineage>
</organism>
<proteinExistence type="predicted"/>
<dbReference type="SUPFAM" id="SSF55729">
    <property type="entry name" value="Acyl-CoA N-acyltransferases (Nat)"/>
    <property type="match status" value="1"/>
</dbReference>
<name>A0A4V6J119_RAOTE</name>